<reference evidence="2 4" key="1">
    <citation type="journal article" date="2014" name="BMC Genomics">
        <title>Genome sequence of Anopheles sinensis provides insight into genetics basis of mosquito competence for malaria parasites.</title>
        <authorList>
            <person name="Zhou D."/>
            <person name="Zhang D."/>
            <person name="Ding G."/>
            <person name="Shi L."/>
            <person name="Hou Q."/>
            <person name="Ye Y."/>
            <person name="Xu Y."/>
            <person name="Zhou H."/>
            <person name="Xiong C."/>
            <person name="Li S."/>
            <person name="Yu J."/>
            <person name="Hong S."/>
            <person name="Yu X."/>
            <person name="Zou P."/>
            <person name="Chen C."/>
            <person name="Chang X."/>
            <person name="Wang W."/>
            <person name="Lv Y."/>
            <person name="Sun Y."/>
            <person name="Ma L."/>
            <person name="Shen B."/>
            <person name="Zhu C."/>
        </authorList>
    </citation>
    <scope>NUCLEOTIDE SEQUENCE [LARGE SCALE GENOMIC DNA]</scope>
</reference>
<evidence type="ECO:0000256" key="1">
    <source>
        <dbReference type="SAM" id="MobiDB-lite"/>
    </source>
</evidence>
<dbReference type="EMBL" id="ATLV01024181">
    <property type="status" value="NOT_ANNOTATED_CDS"/>
    <property type="molecule type" value="Genomic_DNA"/>
</dbReference>
<protein>
    <submittedName>
        <fullName evidence="2 3">Uncharacterized protein</fullName>
    </submittedName>
</protein>
<accession>A0A084WL42</accession>
<dbReference type="VEuPathDB" id="VectorBase:ASIC018975"/>
<evidence type="ECO:0000313" key="3">
    <source>
        <dbReference type="EnsemblMetazoa" id="ASIC018975-PA"/>
    </source>
</evidence>
<reference evidence="3" key="2">
    <citation type="submission" date="2020-05" db="UniProtKB">
        <authorList>
            <consortium name="EnsemblMetazoa"/>
        </authorList>
    </citation>
    <scope>IDENTIFICATION</scope>
</reference>
<dbReference type="Proteomes" id="UP000030765">
    <property type="component" value="Unassembled WGS sequence"/>
</dbReference>
<proteinExistence type="predicted"/>
<organism evidence="2">
    <name type="scientific">Anopheles sinensis</name>
    <name type="common">Mosquito</name>
    <dbReference type="NCBI Taxonomy" id="74873"/>
    <lineage>
        <taxon>Eukaryota</taxon>
        <taxon>Metazoa</taxon>
        <taxon>Ecdysozoa</taxon>
        <taxon>Arthropoda</taxon>
        <taxon>Hexapoda</taxon>
        <taxon>Insecta</taxon>
        <taxon>Pterygota</taxon>
        <taxon>Neoptera</taxon>
        <taxon>Endopterygota</taxon>
        <taxon>Diptera</taxon>
        <taxon>Nematocera</taxon>
        <taxon>Culicoidea</taxon>
        <taxon>Culicidae</taxon>
        <taxon>Anophelinae</taxon>
        <taxon>Anopheles</taxon>
    </lineage>
</organism>
<dbReference type="AlphaFoldDB" id="A0A084WL42"/>
<dbReference type="EnsemblMetazoa" id="ASIC018975-RA">
    <property type="protein sequence ID" value="ASIC018975-PA"/>
    <property type="gene ID" value="ASIC018975"/>
</dbReference>
<dbReference type="EMBL" id="KE525350">
    <property type="protein sequence ID" value="KFB50936.1"/>
    <property type="molecule type" value="Genomic_DNA"/>
</dbReference>
<evidence type="ECO:0000313" key="4">
    <source>
        <dbReference type="Proteomes" id="UP000030765"/>
    </source>
</evidence>
<gene>
    <name evidence="2" type="ORF">ZHAS_00018975</name>
</gene>
<sequence length="115" mass="12568">MTHFGSSVRFLGSPECRASASANEIIEPKSASNSDTEAGEMPSRPRLGQHSRGLGSSLVEGSVWRKPVAAQIVPSVVKNSRSVKETRNRDMYAQYLFHLPFHATCCGEYVAIEVD</sequence>
<evidence type="ECO:0000313" key="2">
    <source>
        <dbReference type="EMBL" id="KFB50936.1"/>
    </source>
</evidence>
<keyword evidence="4" id="KW-1185">Reference proteome</keyword>
<name>A0A084WL42_ANOSI</name>
<feature type="region of interest" description="Disordered" evidence="1">
    <location>
        <begin position="22"/>
        <end position="54"/>
    </location>
</feature>